<dbReference type="AlphaFoldDB" id="A0A7K1FLI4"/>
<dbReference type="EMBL" id="WLYK01000002">
    <property type="protein sequence ID" value="MTD14249.1"/>
    <property type="molecule type" value="Genomic_DNA"/>
</dbReference>
<evidence type="ECO:0000256" key="3">
    <source>
        <dbReference type="ARBA" id="ARBA00022475"/>
    </source>
</evidence>
<comment type="similarity">
    <text evidence="2">Belongs to the BMP lipoprotein family.</text>
</comment>
<dbReference type="InterPro" id="IPR003760">
    <property type="entry name" value="PnrA-like"/>
</dbReference>
<evidence type="ECO:0000313" key="10">
    <source>
        <dbReference type="EMBL" id="MTD14249.1"/>
    </source>
</evidence>
<dbReference type="Pfam" id="PF02608">
    <property type="entry name" value="Bmp"/>
    <property type="match status" value="1"/>
</dbReference>
<organism evidence="10 11">
    <name type="scientific">Nakamurella alba</name>
    <dbReference type="NCBI Taxonomy" id="2665158"/>
    <lineage>
        <taxon>Bacteria</taxon>
        <taxon>Bacillati</taxon>
        <taxon>Actinomycetota</taxon>
        <taxon>Actinomycetes</taxon>
        <taxon>Nakamurellales</taxon>
        <taxon>Nakamurellaceae</taxon>
        <taxon>Nakamurella</taxon>
    </lineage>
</organism>
<evidence type="ECO:0000259" key="9">
    <source>
        <dbReference type="Pfam" id="PF02608"/>
    </source>
</evidence>
<keyword evidence="6" id="KW-0449">Lipoprotein</keyword>
<evidence type="ECO:0000256" key="2">
    <source>
        <dbReference type="ARBA" id="ARBA00008610"/>
    </source>
</evidence>
<evidence type="ECO:0000256" key="4">
    <source>
        <dbReference type="ARBA" id="ARBA00022729"/>
    </source>
</evidence>
<name>A0A7K1FLI4_9ACTN</name>
<comment type="caution">
    <text evidence="10">The sequence shown here is derived from an EMBL/GenBank/DDBJ whole genome shotgun (WGS) entry which is preliminary data.</text>
</comment>
<dbReference type="PANTHER" id="PTHR34296">
    <property type="entry name" value="TRANSCRIPTIONAL ACTIVATOR PROTEIN MED"/>
    <property type="match status" value="1"/>
</dbReference>
<evidence type="ECO:0000256" key="8">
    <source>
        <dbReference type="SAM" id="SignalP"/>
    </source>
</evidence>
<dbReference type="SUPFAM" id="SSF53822">
    <property type="entry name" value="Periplasmic binding protein-like I"/>
    <property type="match status" value="1"/>
</dbReference>
<dbReference type="RefSeq" id="WP_322097788.1">
    <property type="nucleotide sequence ID" value="NZ_WLYK01000002.1"/>
</dbReference>
<evidence type="ECO:0000313" key="11">
    <source>
        <dbReference type="Proteomes" id="UP000460221"/>
    </source>
</evidence>
<protein>
    <submittedName>
        <fullName evidence="10">BMP family ABC transporter substrate-binding protein</fullName>
    </submittedName>
</protein>
<accession>A0A7K1FLI4</accession>
<feature type="region of interest" description="Disordered" evidence="7">
    <location>
        <begin position="24"/>
        <end position="116"/>
    </location>
</feature>
<dbReference type="InterPro" id="IPR050957">
    <property type="entry name" value="BMP_lipoprotein"/>
</dbReference>
<gene>
    <name evidence="10" type="ORF">GIS00_09850</name>
</gene>
<evidence type="ECO:0000256" key="6">
    <source>
        <dbReference type="ARBA" id="ARBA00023288"/>
    </source>
</evidence>
<dbReference type="PROSITE" id="PS51257">
    <property type="entry name" value="PROKAR_LIPOPROTEIN"/>
    <property type="match status" value="1"/>
</dbReference>
<dbReference type="PANTHER" id="PTHR34296:SF2">
    <property type="entry name" value="ABC TRANSPORTER GUANOSINE-BINDING PROTEIN NUPN"/>
    <property type="match status" value="1"/>
</dbReference>
<keyword evidence="5" id="KW-0472">Membrane</keyword>
<dbReference type="InterPro" id="IPR028082">
    <property type="entry name" value="Peripla_BP_I"/>
</dbReference>
<feature type="domain" description="ABC transporter substrate-binding protein PnrA-like" evidence="9">
    <location>
        <begin position="93"/>
        <end position="398"/>
    </location>
</feature>
<dbReference type="GO" id="GO:0005886">
    <property type="term" value="C:plasma membrane"/>
    <property type="evidence" value="ECO:0007669"/>
    <property type="project" value="UniProtKB-SubCell"/>
</dbReference>
<reference evidence="10 11" key="1">
    <citation type="submission" date="2019-11" db="EMBL/GenBank/DDBJ databases">
        <authorList>
            <person name="Jiang L.-Q."/>
        </authorList>
    </citation>
    <scope>NUCLEOTIDE SEQUENCE [LARGE SCALE GENOMIC DNA]</scope>
    <source>
        <strain evidence="10 11">YIM 132087</strain>
    </source>
</reference>
<keyword evidence="3" id="KW-1003">Cell membrane</keyword>
<dbReference type="CDD" id="cd06354">
    <property type="entry name" value="PBP1_PrnA-like"/>
    <property type="match status" value="1"/>
</dbReference>
<comment type="subcellular location">
    <subcellularLocation>
        <location evidence="1">Cell membrane</location>
        <topology evidence="1">Lipid-anchor</topology>
    </subcellularLocation>
</comment>
<dbReference type="Proteomes" id="UP000460221">
    <property type="component" value="Unassembled WGS sequence"/>
</dbReference>
<feature type="signal peptide" evidence="8">
    <location>
        <begin position="1"/>
        <end position="24"/>
    </location>
</feature>
<feature type="chain" id="PRO_5038556296" evidence="8">
    <location>
        <begin position="25"/>
        <end position="401"/>
    </location>
</feature>
<evidence type="ECO:0000256" key="7">
    <source>
        <dbReference type="SAM" id="MobiDB-lite"/>
    </source>
</evidence>
<dbReference type="Gene3D" id="3.40.50.2300">
    <property type="match status" value="2"/>
</dbReference>
<proteinExistence type="inferred from homology"/>
<keyword evidence="4 8" id="KW-0732">Signal</keyword>
<evidence type="ECO:0000256" key="5">
    <source>
        <dbReference type="ARBA" id="ARBA00023136"/>
    </source>
</evidence>
<keyword evidence="11" id="KW-1185">Reference proteome</keyword>
<feature type="compositionally biased region" description="Low complexity" evidence="7">
    <location>
        <begin position="24"/>
        <end position="81"/>
    </location>
</feature>
<sequence length="401" mass="39640">MLRSRSVRLMAGVAAAALVLSACGSSSDSGTTTSTAATTAASSAASSSAGTSEAPSSSEATSASSDGSAGSSSGTPSASGSPYAPITGDPASVKVGMAYDGPKGDQSFTDSASAGVEEAKKQGVEVVAELFATTGEPDSAKVDRLSQLVDQGATMVIAVGFDYATAMGTVSAANPDVNFGIVDDSTLADSPNVASLVFAAEQSSYLVGVAAALKSEAKSVAFIGGVNVPLLQTFQAGFDAGVAEIDPSIKNTASYITEPPDFSGFNAPDKGQTIAKGIYDAGADIIYSAAGGSGTGVFQAAQAAGKLAIGVDSDQYNLPTLDAVKDVIMTSAVKNVNIAVYDFIASGATGAPLTGVQTFDLANGGVGISYSGGAIDDIKTQIDEYQAKIISGEITVPTTLG</sequence>
<evidence type="ECO:0000256" key="1">
    <source>
        <dbReference type="ARBA" id="ARBA00004193"/>
    </source>
</evidence>